<evidence type="ECO:0000256" key="1">
    <source>
        <dbReference type="SAM" id="Phobius"/>
    </source>
</evidence>
<dbReference type="PANTHER" id="PTHR34415">
    <property type="entry name" value="INTEGRASE CATALYTIC DOMAIN-CONTAINING PROTEIN"/>
    <property type="match status" value="1"/>
</dbReference>
<dbReference type="AlphaFoldDB" id="A0A1V1NYY5"/>
<feature type="domain" description="DUF7869" evidence="2">
    <location>
        <begin position="38"/>
        <end position="170"/>
    </location>
</feature>
<evidence type="ECO:0000259" key="2">
    <source>
        <dbReference type="Pfam" id="PF25273"/>
    </source>
</evidence>
<sequence length="290" mass="34205">MFYNIFRKGVIGKGSVAVISMLDAFFRLHGLDENEAKLHADNCVGQNKNKYVMWYLMWRVMNGLHERIKISFMPSGHTKFSPDSYFGLFKIRYRNSTIDCLEDLITCSQNTCKKGAVVPQVYGQHLGYKEPIYQYRNWGHYLEKYFKPIEGIAKYHYFTFDKDKPGWMKMSETTDGKTVSLFILKKRRFKFQDPLTYPSAIEPDGCSYYHWQDFVHQLNTMFILWLGLNMDSPRQKTLFQGRPNIFILISNVLFSRFNRLCTLAFFPVLLLTVLFLLILYQQSIESLHSF</sequence>
<dbReference type="InterPro" id="IPR057191">
    <property type="entry name" value="DUF7869"/>
</dbReference>
<dbReference type="Proteomes" id="UP000189670">
    <property type="component" value="Unassembled WGS sequence"/>
</dbReference>
<keyword evidence="1" id="KW-1133">Transmembrane helix</keyword>
<gene>
    <name evidence="3" type="ORF">OMM_04949</name>
</gene>
<evidence type="ECO:0000313" key="4">
    <source>
        <dbReference type="Proteomes" id="UP000189670"/>
    </source>
</evidence>
<reference evidence="4" key="1">
    <citation type="submission" date="2012-11" db="EMBL/GenBank/DDBJ databases">
        <authorList>
            <person name="Lucero-Rivera Y.E."/>
            <person name="Tovar-Ramirez D."/>
        </authorList>
    </citation>
    <scope>NUCLEOTIDE SEQUENCE [LARGE SCALE GENOMIC DNA]</scope>
    <source>
        <strain evidence="4">Araruama</strain>
    </source>
</reference>
<evidence type="ECO:0000313" key="3">
    <source>
        <dbReference type="EMBL" id="ETR67790.1"/>
    </source>
</evidence>
<keyword evidence="1" id="KW-0472">Membrane</keyword>
<dbReference type="EMBL" id="ATBP01001211">
    <property type="protein sequence ID" value="ETR67790.1"/>
    <property type="molecule type" value="Genomic_DNA"/>
</dbReference>
<name>A0A1V1NYY5_9BACT</name>
<organism evidence="3 4">
    <name type="scientific">Candidatus Magnetoglobus multicellularis str. Araruama</name>
    <dbReference type="NCBI Taxonomy" id="890399"/>
    <lineage>
        <taxon>Bacteria</taxon>
        <taxon>Pseudomonadati</taxon>
        <taxon>Thermodesulfobacteriota</taxon>
        <taxon>Desulfobacteria</taxon>
        <taxon>Desulfobacterales</taxon>
        <taxon>Desulfobacteraceae</taxon>
        <taxon>Candidatus Magnetoglobus</taxon>
    </lineage>
</organism>
<protein>
    <recommendedName>
        <fullName evidence="2">DUF7869 domain-containing protein</fullName>
    </recommendedName>
</protein>
<comment type="caution">
    <text evidence="3">The sequence shown here is derived from an EMBL/GenBank/DDBJ whole genome shotgun (WGS) entry which is preliminary data.</text>
</comment>
<dbReference type="PANTHER" id="PTHR34415:SF1">
    <property type="entry name" value="INTEGRASE CATALYTIC DOMAIN-CONTAINING PROTEIN"/>
    <property type="match status" value="1"/>
</dbReference>
<dbReference type="Pfam" id="PF25273">
    <property type="entry name" value="DUF7869"/>
    <property type="match status" value="1"/>
</dbReference>
<keyword evidence="1" id="KW-0812">Transmembrane</keyword>
<feature type="transmembrane region" description="Helical" evidence="1">
    <location>
        <begin position="260"/>
        <end position="280"/>
    </location>
</feature>
<proteinExistence type="predicted"/>
<accession>A0A1V1NYY5</accession>